<dbReference type="InterPro" id="IPR016154">
    <property type="entry name" value="Heat_shock_Hsp33_C"/>
</dbReference>
<dbReference type="Gene3D" id="3.90.1280.10">
    <property type="entry name" value="HSP33 redox switch-like"/>
    <property type="match status" value="1"/>
</dbReference>
<dbReference type="OrthoDB" id="9776534at2"/>
<dbReference type="Pfam" id="PF01430">
    <property type="entry name" value="HSP33"/>
    <property type="match status" value="1"/>
</dbReference>
<dbReference type="Proteomes" id="UP000295636">
    <property type="component" value="Unassembled WGS sequence"/>
</dbReference>
<dbReference type="SUPFAM" id="SSF118352">
    <property type="entry name" value="HSP33 redox switch-like"/>
    <property type="match status" value="1"/>
</dbReference>
<dbReference type="RefSeq" id="WP_133230607.1">
    <property type="nucleotide sequence ID" value="NZ_SMRT01000008.1"/>
</dbReference>
<sequence length="62" mass="7124">MLETKPIQLFCGCSKEMFFSMLYALGKEEVTDAYIDANIIEFACNVCGSKYTFHPEELKDFL</sequence>
<dbReference type="GO" id="GO:0005737">
    <property type="term" value="C:cytoplasm"/>
    <property type="evidence" value="ECO:0007669"/>
    <property type="project" value="InterPro"/>
</dbReference>
<evidence type="ECO:0008006" key="3">
    <source>
        <dbReference type="Google" id="ProtNLM"/>
    </source>
</evidence>
<dbReference type="GO" id="GO:0051082">
    <property type="term" value="F:unfolded protein binding"/>
    <property type="evidence" value="ECO:0007669"/>
    <property type="project" value="InterPro"/>
</dbReference>
<dbReference type="EMBL" id="SMRT01000008">
    <property type="protein sequence ID" value="TDF96304.1"/>
    <property type="molecule type" value="Genomic_DNA"/>
</dbReference>
<name>A0A4V2ZTA2_9BACL</name>
<evidence type="ECO:0000313" key="1">
    <source>
        <dbReference type="EMBL" id="TDF96304.1"/>
    </source>
</evidence>
<gene>
    <name evidence="1" type="ORF">E1757_18150</name>
</gene>
<organism evidence="1 2">
    <name type="scientific">Paenibacillus piri</name>
    <dbReference type="NCBI Taxonomy" id="2547395"/>
    <lineage>
        <taxon>Bacteria</taxon>
        <taxon>Bacillati</taxon>
        <taxon>Bacillota</taxon>
        <taxon>Bacilli</taxon>
        <taxon>Bacillales</taxon>
        <taxon>Paenibacillaceae</taxon>
        <taxon>Paenibacillus</taxon>
    </lineage>
</organism>
<comment type="caution">
    <text evidence="1">The sequence shown here is derived from an EMBL/GenBank/DDBJ whole genome shotgun (WGS) entry which is preliminary data.</text>
</comment>
<dbReference type="AlphaFoldDB" id="A0A4V2ZTA2"/>
<protein>
    <recommendedName>
        <fullName evidence="3">Hsp33 family molecular chaperone HslO</fullName>
    </recommendedName>
</protein>
<dbReference type="GO" id="GO:0006457">
    <property type="term" value="P:protein folding"/>
    <property type="evidence" value="ECO:0007669"/>
    <property type="project" value="InterPro"/>
</dbReference>
<dbReference type="InterPro" id="IPR000397">
    <property type="entry name" value="Heat_shock_Hsp33"/>
</dbReference>
<accession>A0A4V2ZTA2</accession>
<reference evidence="1 2" key="1">
    <citation type="submission" date="2019-03" db="EMBL/GenBank/DDBJ databases">
        <title>This is whole genome sequence of Paenibacillus sp MS74 strain.</title>
        <authorList>
            <person name="Trinh H.N."/>
        </authorList>
    </citation>
    <scope>NUCLEOTIDE SEQUENCE [LARGE SCALE GENOMIC DNA]</scope>
    <source>
        <strain evidence="1 2">MS74</strain>
    </source>
</reference>
<evidence type="ECO:0000313" key="2">
    <source>
        <dbReference type="Proteomes" id="UP000295636"/>
    </source>
</evidence>
<proteinExistence type="predicted"/>
<keyword evidence="2" id="KW-1185">Reference proteome</keyword>